<dbReference type="Pfam" id="PF24320">
    <property type="entry name" value="DUF7492"/>
    <property type="match status" value="1"/>
</dbReference>
<gene>
    <name evidence="3" type="ORF">BDV23DRAFT_189164</name>
</gene>
<feature type="signal peptide" evidence="1">
    <location>
        <begin position="1"/>
        <end position="23"/>
    </location>
</feature>
<feature type="chain" id="PRO_5024849327" description="DUF7492 domain-containing protein" evidence="1">
    <location>
        <begin position="24"/>
        <end position="481"/>
    </location>
</feature>
<accession>A0A5N7BRP9</accession>
<keyword evidence="1" id="KW-0732">Signal</keyword>
<sequence>MGFELSAWKGGLGLLSFLWLASAIDAHSWVEQLMVIAPNGTFVGTPGYSRGNVLRSSPGYKDPLMQNLVPPQGRTKLLPDDYLCKDTQRKPVQTDGSPRLQASAGAAIALRYQENGHVTQPNIPPGKPEHSGKIYVYGTTDPKEDEKIMEVHKVWNKDGTGGDRRGLLLSIQNFDDGRCYQINNGDISKSRQAKFPHAADPLMGTNLWCQTDIALPSKAPSGKPYTLYWVWDWPTFGEGAKQEIYTTCIDVDVVANPGTQSHVAAGYIQDQSLNGASIPDQFAEIFGSGTSGSAQSSPIAGGSAQFKTCNIELSDSRWRSNTQQFSHGKLLEGRRLSGTQHLSASNSKLFESSWTNQLYKFSRHCVFYLSERGGFYVACPSPNGNGATGNSNSNIFCYNGENRSSWLFCQLEPLNNPHFALDQQARDETLETAFLQRPPVIGHHFTDPLSNPVADSEDYLSFCSTIERNATPRTHTGVIHD</sequence>
<name>A0A5N7BRP9_PETAA</name>
<evidence type="ECO:0000256" key="1">
    <source>
        <dbReference type="SAM" id="SignalP"/>
    </source>
</evidence>
<proteinExistence type="predicted"/>
<organism evidence="3">
    <name type="scientific">Petromyces alliaceus</name>
    <name type="common">Aspergillus alliaceus</name>
    <dbReference type="NCBI Taxonomy" id="209559"/>
    <lineage>
        <taxon>Eukaryota</taxon>
        <taxon>Fungi</taxon>
        <taxon>Dikarya</taxon>
        <taxon>Ascomycota</taxon>
        <taxon>Pezizomycotina</taxon>
        <taxon>Eurotiomycetes</taxon>
        <taxon>Eurotiomycetidae</taxon>
        <taxon>Eurotiales</taxon>
        <taxon>Aspergillaceae</taxon>
        <taxon>Aspergillus</taxon>
        <taxon>Aspergillus subgen. Circumdati</taxon>
    </lineage>
</organism>
<evidence type="ECO:0000259" key="2">
    <source>
        <dbReference type="Pfam" id="PF24320"/>
    </source>
</evidence>
<dbReference type="InterPro" id="IPR055915">
    <property type="entry name" value="DUF7492"/>
</dbReference>
<feature type="domain" description="DUF7492" evidence="2">
    <location>
        <begin position="25"/>
        <end position="278"/>
    </location>
</feature>
<dbReference type="EMBL" id="ML735369">
    <property type="protein sequence ID" value="KAE8384511.1"/>
    <property type="molecule type" value="Genomic_DNA"/>
</dbReference>
<dbReference type="Proteomes" id="UP000326877">
    <property type="component" value="Unassembled WGS sequence"/>
</dbReference>
<evidence type="ECO:0000313" key="3">
    <source>
        <dbReference type="EMBL" id="KAE8384511.1"/>
    </source>
</evidence>
<dbReference type="OrthoDB" id="64281at2759"/>
<protein>
    <recommendedName>
        <fullName evidence="2">DUF7492 domain-containing protein</fullName>
    </recommendedName>
</protein>
<reference evidence="3" key="1">
    <citation type="submission" date="2019-04" db="EMBL/GenBank/DDBJ databases">
        <title>Friends and foes A comparative genomics studyof 23 Aspergillus species from section Flavi.</title>
        <authorList>
            <consortium name="DOE Joint Genome Institute"/>
            <person name="Kjaerbolling I."/>
            <person name="Vesth T."/>
            <person name="Frisvad J.C."/>
            <person name="Nybo J.L."/>
            <person name="Theobald S."/>
            <person name="Kildgaard S."/>
            <person name="Isbrandt T."/>
            <person name="Kuo A."/>
            <person name="Sato A."/>
            <person name="Lyhne E.K."/>
            <person name="Kogle M.E."/>
            <person name="Wiebenga A."/>
            <person name="Kun R.S."/>
            <person name="Lubbers R.J."/>
            <person name="Makela M.R."/>
            <person name="Barry K."/>
            <person name="Chovatia M."/>
            <person name="Clum A."/>
            <person name="Daum C."/>
            <person name="Haridas S."/>
            <person name="He G."/>
            <person name="LaButti K."/>
            <person name="Lipzen A."/>
            <person name="Mondo S."/>
            <person name="Riley R."/>
            <person name="Salamov A."/>
            <person name="Simmons B.A."/>
            <person name="Magnuson J.K."/>
            <person name="Henrissat B."/>
            <person name="Mortensen U.H."/>
            <person name="Larsen T.O."/>
            <person name="Devries R.P."/>
            <person name="Grigoriev I.V."/>
            <person name="Machida M."/>
            <person name="Baker S.E."/>
            <person name="Andersen M.R."/>
        </authorList>
    </citation>
    <scope>NUCLEOTIDE SEQUENCE [LARGE SCALE GENOMIC DNA]</scope>
    <source>
        <strain evidence="3">IBT 14317</strain>
    </source>
</reference>
<dbReference type="AlphaFoldDB" id="A0A5N7BRP9"/>